<gene>
    <name evidence="3" type="ORF">RB653_002257</name>
</gene>
<dbReference type="AlphaFoldDB" id="A0AAN7TWX2"/>
<name>A0AAN7TWX2_9MYCE</name>
<dbReference type="PANTHER" id="PTHR31318">
    <property type="entry name" value="EXPRESSED PROTEIN-RELATED"/>
    <property type="match status" value="1"/>
</dbReference>
<dbReference type="EMBL" id="JAVFKY010000004">
    <property type="protein sequence ID" value="KAK5577316.1"/>
    <property type="molecule type" value="Genomic_DNA"/>
</dbReference>
<evidence type="ECO:0000256" key="1">
    <source>
        <dbReference type="SAM" id="Phobius"/>
    </source>
</evidence>
<sequence length="392" mass="44562">MNHKKLFNIAFIFFLIIILCISNSNSFVSNTSDSATIFVSNLNPKTYNGTNCGEYNTPCINLNDAFEKLKNEIKLNQNYSKVEIEIINNKENNKEYKPSKLEIFNENLSFSINGGSTDSTVIDMTEFEDSFINIVLPTIKNNNNFYYYNFTNLTFKRNINSSSKIRPTLFNIVNIKNLIFNNIDIILLNNSHVNNENNYNNDNNENNDNNQNNKSIIQETAFFNFTNSNIQFSDCYIPSNKPIIGSNSTIEINYSYFTLDPLNLNSCYLCQYKINKSNDINGNNNNNNNKHNNTENRENLIILTITISFSVIIIITATYKLYNKYGLYKAANLSKPKDTTTPSTTTTTETTTNGGIGGINLLKNLISKKKNSDYIKLEVIKSGDTITSINSE</sequence>
<keyword evidence="1" id="KW-1133">Transmembrane helix</keyword>
<keyword evidence="2" id="KW-0732">Signal</keyword>
<evidence type="ECO:0000313" key="3">
    <source>
        <dbReference type="EMBL" id="KAK5577316.1"/>
    </source>
</evidence>
<feature type="signal peptide" evidence="2">
    <location>
        <begin position="1"/>
        <end position="26"/>
    </location>
</feature>
<feature type="chain" id="PRO_5043000058" description="LysM domain-containing protein" evidence="2">
    <location>
        <begin position="27"/>
        <end position="392"/>
    </location>
</feature>
<evidence type="ECO:0008006" key="5">
    <source>
        <dbReference type="Google" id="ProtNLM"/>
    </source>
</evidence>
<reference evidence="3 4" key="1">
    <citation type="submission" date="2023-11" db="EMBL/GenBank/DDBJ databases">
        <title>Dfirmibasis_genome.</title>
        <authorList>
            <person name="Edelbroek B."/>
            <person name="Kjellin J."/>
            <person name="Jerlstrom-Hultqvist J."/>
            <person name="Soderbom F."/>
        </authorList>
    </citation>
    <scope>NUCLEOTIDE SEQUENCE [LARGE SCALE GENOMIC DNA]</scope>
    <source>
        <strain evidence="3 4">TNS-C-14</strain>
    </source>
</reference>
<organism evidence="3 4">
    <name type="scientific">Dictyostelium firmibasis</name>
    <dbReference type="NCBI Taxonomy" id="79012"/>
    <lineage>
        <taxon>Eukaryota</taxon>
        <taxon>Amoebozoa</taxon>
        <taxon>Evosea</taxon>
        <taxon>Eumycetozoa</taxon>
        <taxon>Dictyostelia</taxon>
        <taxon>Dictyosteliales</taxon>
        <taxon>Dictyosteliaceae</taxon>
        <taxon>Dictyostelium</taxon>
    </lineage>
</organism>
<dbReference type="PANTHER" id="PTHR31318:SF2">
    <property type="entry name" value="PECTIN LYASE-LIKE FAMILY PROTEIN-RELATED"/>
    <property type="match status" value="1"/>
</dbReference>
<accession>A0AAN7TWX2</accession>
<keyword evidence="4" id="KW-1185">Reference proteome</keyword>
<proteinExistence type="predicted"/>
<comment type="caution">
    <text evidence="3">The sequence shown here is derived from an EMBL/GenBank/DDBJ whole genome shotgun (WGS) entry which is preliminary data.</text>
</comment>
<evidence type="ECO:0000313" key="4">
    <source>
        <dbReference type="Proteomes" id="UP001344447"/>
    </source>
</evidence>
<evidence type="ECO:0000256" key="2">
    <source>
        <dbReference type="SAM" id="SignalP"/>
    </source>
</evidence>
<dbReference type="Proteomes" id="UP001344447">
    <property type="component" value="Unassembled WGS sequence"/>
</dbReference>
<feature type="transmembrane region" description="Helical" evidence="1">
    <location>
        <begin position="300"/>
        <end position="319"/>
    </location>
</feature>
<protein>
    <recommendedName>
        <fullName evidence="5">LysM domain-containing protein</fullName>
    </recommendedName>
</protein>
<keyword evidence="1" id="KW-0812">Transmembrane</keyword>
<keyword evidence="1" id="KW-0472">Membrane</keyword>